<accession>A0A1I6KZT6</accession>
<dbReference type="EMBL" id="FOYZ01000012">
    <property type="protein sequence ID" value="SFR96732.1"/>
    <property type="molecule type" value="Genomic_DNA"/>
</dbReference>
<dbReference type="PROSITE" id="PS01332">
    <property type="entry name" value="HTH_RRF2_1"/>
    <property type="match status" value="1"/>
</dbReference>
<dbReference type="InterPro" id="IPR000944">
    <property type="entry name" value="Tscrpt_reg_Rrf2"/>
</dbReference>
<keyword evidence="2" id="KW-1185">Reference proteome</keyword>
<dbReference type="InterPro" id="IPR036390">
    <property type="entry name" value="WH_DNA-bd_sf"/>
</dbReference>
<dbReference type="NCBIfam" id="TIGR00738">
    <property type="entry name" value="rrf2_super"/>
    <property type="match status" value="1"/>
</dbReference>
<dbReference type="PANTHER" id="PTHR33221">
    <property type="entry name" value="WINGED HELIX-TURN-HELIX TRANSCRIPTIONAL REGULATOR, RRF2 FAMILY"/>
    <property type="match status" value="1"/>
</dbReference>
<evidence type="ECO:0000313" key="1">
    <source>
        <dbReference type="EMBL" id="SFR96732.1"/>
    </source>
</evidence>
<gene>
    <name evidence="1" type="ORF">SAMN05661086_02928</name>
</gene>
<proteinExistence type="predicted"/>
<dbReference type="RefSeq" id="WP_092562238.1">
    <property type="nucleotide sequence ID" value="NZ_FOYZ01000012.1"/>
</dbReference>
<dbReference type="GO" id="GO:0005829">
    <property type="term" value="C:cytosol"/>
    <property type="evidence" value="ECO:0007669"/>
    <property type="project" value="TreeGrafter"/>
</dbReference>
<dbReference type="Proteomes" id="UP000199659">
    <property type="component" value="Unassembled WGS sequence"/>
</dbReference>
<organism evidence="1 2">
    <name type="scientific">Anaeromicropila populeti</name>
    <dbReference type="NCBI Taxonomy" id="37658"/>
    <lineage>
        <taxon>Bacteria</taxon>
        <taxon>Bacillati</taxon>
        <taxon>Bacillota</taxon>
        <taxon>Clostridia</taxon>
        <taxon>Lachnospirales</taxon>
        <taxon>Lachnospiraceae</taxon>
        <taxon>Anaeromicropila</taxon>
    </lineage>
</organism>
<dbReference type="Pfam" id="PF02082">
    <property type="entry name" value="Rrf2"/>
    <property type="match status" value="1"/>
</dbReference>
<reference evidence="1 2" key="1">
    <citation type="submission" date="2016-10" db="EMBL/GenBank/DDBJ databases">
        <authorList>
            <person name="de Groot N.N."/>
        </authorList>
    </citation>
    <scope>NUCLEOTIDE SEQUENCE [LARGE SCALE GENOMIC DNA]</scope>
    <source>
        <strain evidence="1 2">743A</strain>
    </source>
</reference>
<dbReference type="GO" id="GO:0003700">
    <property type="term" value="F:DNA-binding transcription factor activity"/>
    <property type="evidence" value="ECO:0007669"/>
    <property type="project" value="TreeGrafter"/>
</dbReference>
<dbReference type="Gene3D" id="1.10.10.10">
    <property type="entry name" value="Winged helix-like DNA-binding domain superfamily/Winged helix DNA-binding domain"/>
    <property type="match status" value="1"/>
</dbReference>
<dbReference type="STRING" id="37658.SAMN05661086_02928"/>
<evidence type="ECO:0000313" key="2">
    <source>
        <dbReference type="Proteomes" id="UP000199659"/>
    </source>
</evidence>
<dbReference type="OrthoDB" id="9808360at2"/>
<name>A0A1I6KZT6_9FIRM</name>
<dbReference type="AlphaFoldDB" id="A0A1I6KZT6"/>
<dbReference type="SUPFAM" id="SSF46785">
    <property type="entry name" value="Winged helix' DNA-binding domain"/>
    <property type="match status" value="1"/>
</dbReference>
<dbReference type="PANTHER" id="PTHR33221:SF2">
    <property type="entry name" value="TRANSCRIPTIONAL REGULATOR"/>
    <property type="match status" value="1"/>
</dbReference>
<dbReference type="InterPro" id="IPR030489">
    <property type="entry name" value="TR_Rrf2-type_CS"/>
</dbReference>
<dbReference type="PROSITE" id="PS51197">
    <property type="entry name" value="HTH_RRF2_2"/>
    <property type="match status" value="1"/>
</dbReference>
<protein>
    <submittedName>
        <fullName evidence="1">Transcriptional regulator, BadM/Rrf2 family</fullName>
    </submittedName>
</protein>
<dbReference type="InterPro" id="IPR036388">
    <property type="entry name" value="WH-like_DNA-bd_sf"/>
</dbReference>
<sequence length="144" mass="16233">MGITQECDYALRVVLFLSEMDSDDKTEAKVISEKLNIPLRFLLKLLRKLTVAGILNSYRGVGGGYSLARCPVDISLKDVIVAIDGPIYMNRCQYDSAYCSLNRCTTCKIHLALDTIQTQLDTQLQTVNFQEIRLSGNRIFPEHN</sequence>